<evidence type="ECO:0000256" key="2">
    <source>
        <dbReference type="ARBA" id="ARBA00022475"/>
    </source>
</evidence>
<dbReference type="RefSeq" id="WP_076379258.1">
    <property type="nucleotide sequence ID" value="NZ_AP017422.1"/>
</dbReference>
<sequence length="636" mass="67401">MKDLASSQKTNGGALATLVLVFFFWGFIAASNSIFIPFCKTFFNLTQFESQLIGTAFYGAYFIGSLVLYVISESRGSDLLNKIGYKKGIILGLAISIAGALLMIPAVSNENLQPIEQKVETVKNLKHDQKITTADKAVTLKKEASGYSITVTNNEQGKTFINNPAITSNLATAFHVAENSKQGKVTATFADDKAEAIVQALKGEQVAFGNFPFILLALFIIALGFSLQQTCAQPFAIMLGDPATGATRLNLGGSVNSFGTTVGPIIVSFFLFGTVTSDAEATSVSSIKTLYMIVAAVFALVAIIFAISKLPDGKNDTAFEKAPKASRSLLQLTGLVMAIILIGQFTNVSKLILLVAVIIGVVAILFASNSAAIKNPEGWGAMKYPQLIYGMIGIFVYVGVEVTIDNNFGALLKTPGYLTAEGLNESQISRYVSLYWGSLMIGRWTGAISVFNLSSIGKKIATIVVPFIAFAIILYVNKLNGSDVSDLYGYVICIALIIAAFFFGQDKPVKTLLTVSVLATAAMLIGIVTNGIVSVYAFIAGGLCCSVIWSCVFALGVAGLGKYTSQGSAFLIMMILGGAVIPPFQGVLGDIPAIGMHHSYIIAAAGFAFLAFLALKLRGVLKAQGLDFDQQIEGGH</sequence>
<keyword evidence="5" id="KW-1185">Reference proteome</keyword>
<feature type="transmembrane region" description="Helical" evidence="3">
    <location>
        <begin position="535"/>
        <end position="557"/>
    </location>
</feature>
<dbReference type="EMBL" id="FTOR01000003">
    <property type="protein sequence ID" value="SIT09484.1"/>
    <property type="molecule type" value="Genomic_DNA"/>
</dbReference>
<gene>
    <name evidence="4" type="ORF">SAMN05421788_103448</name>
</gene>
<dbReference type="KEGG" id="fln:FLA_4143"/>
<feature type="transmembrane region" description="Helical" evidence="3">
    <location>
        <begin position="488"/>
        <end position="504"/>
    </location>
</feature>
<dbReference type="SUPFAM" id="SSF103473">
    <property type="entry name" value="MFS general substrate transporter"/>
    <property type="match status" value="1"/>
</dbReference>
<dbReference type="AlphaFoldDB" id="A0A173MKU3"/>
<keyword evidence="3" id="KW-0812">Transmembrane</keyword>
<keyword evidence="2" id="KW-1003">Cell membrane</keyword>
<feature type="transmembrane region" description="Helical" evidence="3">
    <location>
        <begin position="50"/>
        <end position="71"/>
    </location>
</feature>
<feature type="transmembrane region" description="Helical" evidence="3">
    <location>
        <begin position="594"/>
        <end position="615"/>
    </location>
</feature>
<feature type="transmembrane region" description="Helical" evidence="3">
    <location>
        <begin position="434"/>
        <end position="453"/>
    </location>
</feature>
<proteinExistence type="predicted"/>
<dbReference type="STRING" id="477680.SAMN05421788_103448"/>
<dbReference type="InterPro" id="IPR050375">
    <property type="entry name" value="MFS_TsgA-like"/>
</dbReference>
<reference evidence="5" key="1">
    <citation type="submission" date="2017-01" db="EMBL/GenBank/DDBJ databases">
        <authorList>
            <person name="Varghese N."/>
            <person name="Submissions S."/>
        </authorList>
    </citation>
    <scope>NUCLEOTIDE SEQUENCE [LARGE SCALE GENOMIC DNA]</scope>
    <source>
        <strain evidence="5">DSM 21054</strain>
    </source>
</reference>
<feature type="transmembrane region" description="Helical" evidence="3">
    <location>
        <begin position="569"/>
        <end position="588"/>
    </location>
</feature>
<feature type="transmembrane region" description="Helical" evidence="3">
    <location>
        <begin position="328"/>
        <end position="345"/>
    </location>
</feature>
<feature type="transmembrane region" description="Helical" evidence="3">
    <location>
        <begin position="351"/>
        <end position="372"/>
    </location>
</feature>
<evidence type="ECO:0000313" key="4">
    <source>
        <dbReference type="EMBL" id="SIT09484.1"/>
    </source>
</evidence>
<accession>A0A173MKU3</accession>
<feature type="transmembrane region" description="Helical" evidence="3">
    <location>
        <begin position="384"/>
        <end position="404"/>
    </location>
</feature>
<dbReference type="InterPro" id="IPR036259">
    <property type="entry name" value="MFS_trans_sf"/>
</dbReference>
<dbReference type="GO" id="GO:0005886">
    <property type="term" value="C:plasma membrane"/>
    <property type="evidence" value="ECO:0007669"/>
    <property type="project" value="UniProtKB-SubCell"/>
</dbReference>
<feature type="transmembrane region" description="Helical" evidence="3">
    <location>
        <begin position="460"/>
        <end position="476"/>
    </location>
</feature>
<feature type="transmembrane region" description="Helical" evidence="3">
    <location>
        <begin position="211"/>
        <end position="228"/>
    </location>
</feature>
<keyword evidence="3" id="KW-1133">Transmembrane helix</keyword>
<dbReference type="PANTHER" id="PTHR43702">
    <property type="entry name" value="L-FUCOSE-PROTON SYMPORTER"/>
    <property type="match status" value="1"/>
</dbReference>
<comment type="subcellular location">
    <subcellularLocation>
        <location evidence="1">Cell inner membrane</location>
        <topology evidence="1">Multi-pass membrane protein</topology>
    </subcellularLocation>
</comment>
<feature type="transmembrane region" description="Helical" evidence="3">
    <location>
        <begin position="249"/>
        <end position="270"/>
    </location>
</feature>
<keyword evidence="3" id="KW-0472">Membrane</keyword>
<protein>
    <submittedName>
        <fullName evidence="4">Fucose permease</fullName>
    </submittedName>
</protein>
<feature type="transmembrane region" description="Helical" evidence="3">
    <location>
        <begin position="83"/>
        <end position="104"/>
    </location>
</feature>
<feature type="transmembrane region" description="Helical" evidence="3">
    <location>
        <begin position="290"/>
        <end position="307"/>
    </location>
</feature>
<name>A0A173MKU3_9BACT</name>
<feature type="transmembrane region" description="Helical" evidence="3">
    <location>
        <begin position="12"/>
        <end position="38"/>
    </location>
</feature>
<evidence type="ECO:0000256" key="3">
    <source>
        <dbReference type="SAM" id="Phobius"/>
    </source>
</evidence>
<evidence type="ECO:0000313" key="5">
    <source>
        <dbReference type="Proteomes" id="UP000186917"/>
    </source>
</evidence>
<dbReference type="Gene3D" id="1.20.1250.20">
    <property type="entry name" value="MFS general substrate transporter like domains"/>
    <property type="match status" value="3"/>
</dbReference>
<evidence type="ECO:0000256" key="1">
    <source>
        <dbReference type="ARBA" id="ARBA00004429"/>
    </source>
</evidence>
<organism evidence="4 5">
    <name type="scientific">Filimonas lacunae</name>
    <dbReference type="NCBI Taxonomy" id="477680"/>
    <lineage>
        <taxon>Bacteria</taxon>
        <taxon>Pseudomonadati</taxon>
        <taxon>Bacteroidota</taxon>
        <taxon>Chitinophagia</taxon>
        <taxon>Chitinophagales</taxon>
        <taxon>Chitinophagaceae</taxon>
        <taxon>Filimonas</taxon>
    </lineage>
</organism>
<dbReference type="Proteomes" id="UP000186917">
    <property type="component" value="Unassembled WGS sequence"/>
</dbReference>
<dbReference type="PANTHER" id="PTHR43702:SF3">
    <property type="entry name" value="PROTEIN TSGA"/>
    <property type="match status" value="1"/>
</dbReference>
<feature type="transmembrane region" description="Helical" evidence="3">
    <location>
        <begin position="511"/>
        <end position="529"/>
    </location>
</feature>